<dbReference type="SUPFAM" id="SSF56112">
    <property type="entry name" value="Protein kinase-like (PK-like)"/>
    <property type="match status" value="1"/>
</dbReference>
<dbReference type="AlphaFoldDB" id="A0A319DHY3"/>
<keyword evidence="2" id="KW-1185">Reference proteome</keyword>
<evidence type="ECO:0000313" key="1">
    <source>
        <dbReference type="EMBL" id="PYH97125.1"/>
    </source>
</evidence>
<sequence length="235" mass="26310">MASSNLEYSVAEEIDHFFEQTTTTRSACDKYAIDHLGDQVIPVAVQGVCSYTVYAGPNADFVVQFRLKSLQLKMDTADLAESIYGQFAPNVTFKGQIGGDVQGKEPLYIYVMSRIRGIGYLDFILAHSSHVPDNSPKFSLWRQNLVTDIAKFFALSWKAPQEVTSTYRDGLLHRYTKELRLLLASPPDRFRPLIQESLDLLPVIISLPTVLLHKDFGVCNIMVNETSCNLVGVVD</sequence>
<accession>A0A319DHY3</accession>
<dbReference type="EMBL" id="KZ825828">
    <property type="protein sequence ID" value="PYH97125.1"/>
    <property type="molecule type" value="Genomic_DNA"/>
</dbReference>
<dbReference type="OrthoDB" id="5598852at2759"/>
<name>A0A319DHY3_9EURO</name>
<proteinExistence type="predicted"/>
<protein>
    <recommendedName>
        <fullName evidence="3">Aminoglycoside phosphotransferase domain-containing protein</fullName>
    </recommendedName>
</protein>
<dbReference type="InterPro" id="IPR011009">
    <property type="entry name" value="Kinase-like_dom_sf"/>
</dbReference>
<dbReference type="STRING" id="1448320.A0A319DHY3"/>
<organism evidence="1 2">
    <name type="scientific">Aspergillus ellipticus CBS 707.79</name>
    <dbReference type="NCBI Taxonomy" id="1448320"/>
    <lineage>
        <taxon>Eukaryota</taxon>
        <taxon>Fungi</taxon>
        <taxon>Dikarya</taxon>
        <taxon>Ascomycota</taxon>
        <taxon>Pezizomycotina</taxon>
        <taxon>Eurotiomycetes</taxon>
        <taxon>Eurotiomycetidae</taxon>
        <taxon>Eurotiales</taxon>
        <taxon>Aspergillaceae</taxon>
        <taxon>Aspergillus</taxon>
        <taxon>Aspergillus subgen. Circumdati</taxon>
    </lineage>
</organism>
<dbReference type="Proteomes" id="UP000247810">
    <property type="component" value="Unassembled WGS sequence"/>
</dbReference>
<dbReference type="VEuPathDB" id="FungiDB:BO71DRAFT_468851"/>
<gene>
    <name evidence="1" type="ORF">BO71DRAFT_468851</name>
</gene>
<evidence type="ECO:0000313" key="2">
    <source>
        <dbReference type="Proteomes" id="UP000247810"/>
    </source>
</evidence>
<evidence type="ECO:0008006" key="3">
    <source>
        <dbReference type="Google" id="ProtNLM"/>
    </source>
</evidence>
<reference evidence="1 2" key="1">
    <citation type="submission" date="2018-02" db="EMBL/GenBank/DDBJ databases">
        <title>The genomes of Aspergillus section Nigri reveals drivers in fungal speciation.</title>
        <authorList>
            <consortium name="DOE Joint Genome Institute"/>
            <person name="Vesth T.C."/>
            <person name="Nybo J."/>
            <person name="Theobald S."/>
            <person name="Brandl J."/>
            <person name="Frisvad J.C."/>
            <person name="Nielsen K.F."/>
            <person name="Lyhne E.K."/>
            <person name="Kogle M.E."/>
            <person name="Kuo A."/>
            <person name="Riley R."/>
            <person name="Clum A."/>
            <person name="Nolan M."/>
            <person name="Lipzen A."/>
            <person name="Salamov A."/>
            <person name="Henrissat B."/>
            <person name="Wiebenga A."/>
            <person name="De vries R.P."/>
            <person name="Grigoriev I.V."/>
            <person name="Mortensen U.H."/>
            <person name="Andersen M.R."/>
            <person name="Baker S.E."/>
        </authorList>
    </citation>
    <scope>NUCLEOTIDE SEQUENCE [LARGE SCALE GENOMIC DNA]</scope>
    <source>
        <strain evidence="1 2">CBS 707.79</strain>
    </source>
</reference>